<dbReference type="Pfam" id="PF14905">
    <property type="entry name" value="OMP_b-brl_3"/>
    <property type="match status" value="1"/>
</dbReference>
<dbReference type="EMBL" id="JBBEUB010000005">
    <property type="protein sequence ID" value="MEJ2904137.1"/>
    <property type="molecule type" value="Genomic_DNA"/>
</dbReference>
<comment type="subcellular location">
    <subcellularLocation>
        <location evidence="1">Cell outer membrane</location>
    </subcellularLocation>
</comment>
<dbReference type="Gene3D" id="2.60.40.10">
    <property type="entry name" value="Immunoglobulins"/>
    <property type="match status" value="1"/>
</dbReference>
<dbReference type="Proteomes" id="UP001378956">
    <property type="component" value="Unassembled WGS sequence"/>
</dbReference>
<dbReference type="PANTHER" id="PTHR40980">
    <property type="entry name" value="PLUG DOMAIN-CONTAINING PROTEIN"/>
    <property type="match status" value="1"/>
</dbReference>
<dbReference type="InterPro" id="IPR036942">
    <property type="entry name" value="Beta-barrel_TonB_sf"/>
</dbReference>
<dbReference type="InterPro" id="IPR013783">
    <property type="entry name" value="Ig-like_fold"/>
</dbReference>
<dbReference type="Pfam" id="PF13620">
    <property type="entry name" value="CarboxypepD_reg"/>
    <property type="match status" value="1"/>
</dbReference>
<evidence type="ECO:0000313" key="6">
    <source>
        <dbReference type="EMBL" id="MEJ2904137.1"/>
    </source>
</evidence>
<dbReference type="Gene3D" id="2.170.130.10">
    <property type="entry name" value="TonB-dependent receptor, plug domain"/>
    <property type="match status" value="1"/>
</dbReference>
<evidence type="ECO:0000256" key="1">
    <source>
        <dbReference type="ARBA" id="ARBA00004442"/>
    </source>
</evidence>
<protein>
    <submittedName>
        <fullName evidence="6">Outer membrane beta-barrel protein</fullName>
    </submittedName>
</protein>
<evidence type="ECO:0000256" key="4">
    <source>
        <dbReference type="SAM" id="MobiDB-lite"/>
    </source>
</evidence>
<feature type="compositionally biased region" description="Basic and acidic residues" evidence="4">
    <location>
        <begin position="809"/>
        <end position="822"/>
    </location>
</feature>
<dbReference type="InterPro" id="IPR041700">
    <property type="entry name" value="OMP_b-brl_3"/>
</dbReference>
<dbReference type="Gene3D" id="2.40.170.20">
    <property type="entry name" value="TonB-dependent receptor, beta-barrel domain"/>
    <property type="match status" value="1"/>
</dbReference>
<sequence>MKTYSTGGPKLSTGFLLPFILQMAFIAFQLPCYAQTKGNISGKVVDPQGIPIEYVSVGLLYEDGKMVKGALSDSTGKFTFSAVPDGKYLVKVTGVSYHPLTTQSFVISVENRILDLGLLKLKEDSKLLNAVVISAQKKLVEQTIDKTVINVENSILSEGNTALELLERAPGVKVGEDGQISLKGRSGVLVMINGKSTYLSPKELSTLLKGTNSSSISKIEIMSNPSAKYDAAGNGGIINIQMKKNMKTGLNGSVSLNGGASRNARYGSALSLNYRNDKVNVYGSYDYGYRGETEYLDFVRRFYDNGNAGGIASRASYQDTETDEPLHTNNFRLGLDYELDSSNTIGLLINGNVGKYTHDSKTGNRLISGDGTIISRMATTNYDQQNWKNLTYNVNYLHKFKKEGRTFSADADFASNSFTSNLNLKTTTLPSTDGQAGITTNRRGYIPAVTDVYLAKIDYADPLTKTIKLESGLKSSIIQSDNNLRYDVLNNGNWEYDSNGSNHFKYKEQIHAGYFNINKEFKGFSVQAGLRGEYTRTQGHQITTDSLLIRSYFQLFPSVFINKPIGGNHQIQAAYSRRIERPDYGDLNPFRVFRDPLLFYQGNPFLKPELINTFQLSHSFKGKYTTAINYNQTTDVITWLSGQIDSLNTTFESPQNLNRLINYGISFTASTTFIEWWNGTHFANIFRNEYKGNVQNNTFNNNTTSFSFNSQNSFKAGKGYTMELSGFYYSGSVYGISTYKGSYAISTGVQKNILKDKGNIKFMVNDIFQSNRYREQTKYQNIDMYTNKRPDSRRIMLSLSYRFGNQDISKKDRKTGSEDIQNRVKGGG</sequence>
<accession>A0ABU8NPF3</accession>
<dbReference type="SUPFAM" id="SSF56935">
    <property type="entry name" value="Porins"/>
    <property type="match status" value="1"/>
</dbReference>
<keyword evidence="7" id="KW-1185">Reference proteome</keyword>
<proteinExistence type="predicted"/>
<comment type="caution">
    <text evidence="6">The sequence shown here is derived from an EMBL/GenBank/DDBJ whole genome shotgun (WGS) entry which is preliminary data.</text>
</comment>
<evidence type="ECO:0000259" key="5">
    <source>
        <dbReference type="Pfam" id="PF14905"/>
    </source>
</evidence>
<feature type="region of interest" description="Disordered" evidence="4">
    <location>
        <begin position="809"/>
        <end position="828"/>
    </location>
</feature>
<organism evidence="6 7">
    <name type="scientific">Pedobacter panaciterrae</name>
    <dbReference type="NCBI Taxonomy" id="363849"/>
    <lineage>
        <taxon>Bacteria</taxon>
        <taxon>Pseudomonadati</taxon>
        <taxon>Bacteroidota</taxon>
        <taxon>Sphingobacteriia</taxon>
        <taxon>Sphingobacteriales</taxon>
        <taxon>Sphingobacteriaceae</taxon>
        <taxon>Pedobacter</taxon>
    </lineage>
</organism>
<dbReference type="InterPro" id="IPR037066">
    <property type="entry name" value="Plug_dom_sf"/>
</dbReference>
<name>A0ABU8NPF3_9SPHI</name>
<keyword evidence="2" id="KW-0472">Membrane</keyword>
<dbReference type="SUPFAM" id="SSF49464">
    <property type="entry name" value="Carboxypeptidase regulatory domain-like"/>
    <property type="match status" value="1"/>
</dbReference>
<dbReference type="PANTHER" id="PTHR40980:SF4">
    <property type="entry name" value="TONB-DEPENDENT RECEPTOR-LIKE BETA-BARREL DOMAIN-CONTAINING PROTEIN"/>
    <property type="match status" value="1"/>
</dbReference>
<evidence type="ECO:0000313" key="7">
    <source>
        <dbReference type="Proteomes" id="UP001378956"/>
    </source>
</evidence>
<evidence type="ECO:0000256" key="2">
    <source>
        <dbReference type="ARBA" id="ARBA00023136"/>
    </source>
</evidence>
<feature type="domain" description="Outer membrane protein beta-barrel" evidence="5">
    <location>
        <begin position="398"/>
        <end position="801"/>
    </location>
</feature>
<reference evidence="6 7" key="1">
    <citation type="submission" date="2024-03" db="EMBL/GenBank/DDBJ databases">
        <title>Sequence of Lycoming College Course Isolates.</title>
        <authorList>
            <person name="Plotts O."/>
            <person name="Newman J."/>
        </authorList>
    </citation>
    <scope>NUCLEOTIDE SEQUENCE [LARGE SCALE GENOMIC DNA]</scope>
    <source>
        <strain evidence="6 7">CJB-3</strain>
    </source>
</reference>
<dbReference type="RefSeq" id="WP_337717127.1">
    <property type="nucleotide sequence ID" value="NZ_JBBEUB010000005.1"/>
</dbReference>
<dbReference type="InterPro" id="IPR008969">
    <property type="entry name" value="CarboxyPept-like_regulatory"/>
</dbReference>
<keyword evidence="3" id="KW-0998">Cell outer membrane</keyword>
<evidence type="ECO:0000256" key="3">
    <source>
        <dbReference type="ARBA" id="ARBA00023237"/>
    </source>
</evidence>
<gene>
    <name evidence="6" type="ORF">WAE58_16955</name>
</gene>